<keyword evidence="9" id="KW-1185">Reference proteome</keyword>
<evidence type="ECO:0000256" key="1">
    <source>
        <dbReference type="ARBA" id="ARBA00004442"/>
    </source>
</evidence>
<dbReference type="OrthoDB" id="935706at2"/>
<dbReference type="GO" id="GO:0009279">
    <property type="term" value="C:cell outer membrane"/>
    <property type="evidence" value="ECO:0007669"/>
    <property type="project" value="UniProtKB-SubCell"/>
</dbReference>
<dbReference type="PANTHER" id="PTHR30026:SF20">
    <property type="entry name" value="OUTER MEMBRANE PROTEIN TOLC"/>
    <property type="match status" value="1"/>
</dbReference>
<dbReference type="PANTHER" id="PTHR30026">
    <property type="entry name" value="OUTER MEMBRANE PROTEIN TOLC"/>
    <property type="match status" value="1"/>
</dbReference>
<keyword evidence="5" id="KW-0812">Transmembrane</keyword>
<accession>A0A110B355</accession>
<keyword evidence="7" id="KW-0998">Cell outer membrane</keyword>
<organism evidence="8 9">
    <name type="scientific">Mucilaginibacter gotjawali</name>
    <dbReference type="NCBI Taxonomy" id="1550579"/>
    <lineage>
        <taxon>Bacteria</taxon>
        <taxon>Pseudomonadati</taxon>
        <taxon>Bacteroidota</taxon>
        <taxon>Sphingobacteriia</taxon>
        <taxon>Sphingobacteriales</taxon>
        <taxon>Sphingobacteriaceae</taxon>
        <taxon>Mucilaginibacter</taxon>
    </lineage>
</organism>
<dbReference type="Gene3D" id="1.20.1600.10">
    <property type="entry name" value="Outer membrane efflux proteins (OEP)"/>
    <property type="match status" value="1"/>
</dbReference>
<comment type="similarity">
    <text evidence="2">Belongs to the outer membrane factor (OMF) (TC 1.B.17) family.</text>
</comment>
<evidence type="ECO:0000256" key="5">
    <source>
        <dbReference type="ARBA" id="ARBA00022692"/>
    </source>
</evidence>
<keyword evidence="4" id="KW-1134">Transmembrane beta strand</keyword>
<dbReference type="GO" id="GO:0015288">
    <property type="term" value="F:porin activity"/>
    <property type="evidence" value="ECO:0007669"/>
    <property type="project" value="TreeGrafter"/>
</dbReference>
<dbReference type="AlphaFoldDB" id="A0A110B355"/>
<sequence>MKTRSKNIYTLLLLAFFCQGVNAQVSKPQVKSELVFIDEHKELQEQLIPLDSILSLAVKNSSAVKFQADLIRVAQDQMATNKNLWTNNMVGFVNYSAGNQSIVTADNTTPGVVNSSNISNGLRFGVQINLPLSELMTRKSRMASFKNTITSTIDKRDQAIEELKQVVIQLYYTLIYNSNLLSIRSEAKASAINQYSIAEKQFKDGAIDIGELSRLKSIEVNARADYEEAKREFSTAYYQMEPLVGVPFQQLILKK</sequence>
<dbReference type="EMBL" id="AP017313">
    <property type="protein sequence ID" value="BAU54895.1"/>
    <property type="molecule type" value="Genomic_DNA"/>
</dbReference>
<comment type="subcellular location">
    <subcellularLocation>
        <location evidence="1">Cell outer membrane</location>
    </subcellularLocation>
</comment>
<protein>
    <submittedName>
        <fullName evidence="8">Outer membrane efflux protein</fullName>
    </submittedName>
</protein>
<dbReference type="GO" id="GO:0015562">
    <property type="term" value="F:efflux transmembrane transporter activity"/>
    <property type="evidence" value="ECO:0007669"/>
    <property type="project" value="InterPro"/>
</dbReference>
<evidence type="ECO:0000256" key="4">
    <source>
        <dbReference type="ARBA" id="ARBA00022452"/>
    </source>
</evidence>
<gene>
    <name evidence="8" type="ORF">MgSA37_03074</name>
</gene>
<proteinExistence type="inferred from homology"/>
<dbReference type="InterPro" id="IPR003423">
    <property type="entry name" value="OMP_efflux"/>
</dbReference>
<evidence type="ECO:0000313" key="9">
    <source>
        <dbReference type="Proteomes" id="UP000218263"/>
    </source>
</evidence>
<dbReference type="GO" id="GO:1990281">
    <property type="term" value="C:efflux pump complex"/>
    <property type="evidence" value="ECO:0007669"/>
    <property type="project" value="TreeGrafter"/>
</dbReference>
<dbReference type="RefSeq" id="WP_096353013.1">
    <property type="nucleotide sequence ID" value="NZ_AP017313.1"/>
</dbReference>
<dbReference type="Proteomes" id="UP000218263">
    <property type="component" value="Chromosome"/>
</dbReference>
<keyword evidence="3" id="KW-0813">Transport</keyword>
<name>A0A110B355_9SPHI</name>
<dbReference type="InterPro" id="IPR051906">
    <property type="entry name" value="TolC-like"/>
</dbReference>
<evidence type="ECO:0000256" key="3">
    <source>
        <dbReference type="ARBA" id="ARBA00022448"/>
    </source>
</evidence>
<evidence type="ECO:0000256" key="6">
    <source>
        <dbReference type="ARBA" id="ARBA00023136"/>
    </source>
</evidence>
<dbReference type="SUPFAM" id="SSF56954">
    <property type="entry name" value="Outer membrane efflux proteins (OEP)"/>
    <property type="match status" value="1"/>
</dbReference>
<evidence type="ECO:0000313" key="8">
    <source>
        <dbReference type="EMBL" id="BAU54895.1"/>
    </source>
</evidence>
<reference evidence="8 9" key="1">
    <citation type="submission" date="2015-12" db="EMBL/GenBank/DDBJ databases">
        <title>Genome sequence of Mucilaginibacter gotjawali.</title>
        <authorList>
            <person name="Lee J.S."/>
            <person name="Lee K.C."/>
            <person name="Kim K.K."/>
            <person name="Lee B.W."/>
        </authorList>
    </citation>
    <scope>NUCLEOTIDE SEQUENCE [LARGE SCALE GENOMIC DNA]</scope>
    <source>
        <strain evidence="8 9">SA3-7</strain>
    </source>
</reference>
<keyword evidence="6" id="KW-0472">Membrane</keyword>
<dbReference type="KEGG" id="mgot:MgSA37_03074"/>
<evidence type="ECO:0000256" key="2">
    <source>
        <dbReference type="ARBA" id="ARBA00007613"/>
    </source>
</evidence>
<dbReference type="Pfam" id="PF02321">
    <property type="entry name" value="OEP"/>
    <property type="match status" value="1"/>
</dbReference>
<evidence type="ECO:0000256" key="7">
    <source>
        <dbReference type="ARBA" id="ARBA00023237"/>
    </source>
</evidence>